<keyword evidence="2" id="KW-0812">Transmembrane</keyword>
<proteinExistence type="predicted"/>
<sequence>MSGLPTNPSPSHSATDEHEPEEEHEGTISIRVKRSQPKADLGSSGIGHATLKAGNGIKFGILFEVIEVLRVSLTISQVWVIPLLLVIVGGGVSFFIFFSLKVAHDDGDGGLGELGWNVKDDRTVPRPAGAVDMLLR</sequence>
<feature type="transmembrane region" description="Helical" evidence="2">
    <location>
        <begin position="79"/>
        <end position="100"/>
    </location>
</feature>
<name>A0A9P6NC02_9BASI</name>
<protein>
    <submittedName>
        <fullName evidence="3">Uncharacterized protein</fullName>
    </submittedName>
</protein>
<accession>A0A9P6NC02</accession>
<keyword evidence="4" id="KW-1185">Reference proteome</keyword>
<keyword evidence="2" id="KW-1133">Transmembrane helix</keyword>
<keyword evidence="2" id="KW-0472">Membrane</keyword>
<feature type="region of interest" description="Disordered" evidence="1">
    <location>
        <begin position="1"/>
        <end position="45"/>
    </location>
</feature>
<comment type="caution">
    <text evidence="3">The sequence shown here is derived from an EMBL/GenBank/DDBJ whole genome shotgun (WGS) entry which is preliminary data.</text>
</comment>
<organism evidence="3 4">
    <name type="scientific">Cronartium quercuum f. sp. fusiforme G11</name>
    <dbReference type="NCBI Taxonomy" id="708437"/>
    <lineage>
        <taxon>Eukaryota</taxon>
        <taxon>Fungi</taxon>
        <taxon>Dikarya</taxon>
        <taxon>Basidiomycota</taxon>
        <taxon>Pucciniomycotina</taxon>
        <taxon>Pucciniomycetes</taxon>
        <taxon>Pucciniales</taxon>
        <taxon>Coleosporiaceae</taxon>
        <taxon>Cronartium</taxon>
    </lineage>
</organism>
<reference evidence="3" key="1">
    <citation type="submission" date="2013-11" db="EMBL/GenBank/DDBJ databases">
        <title>Genome sequence of the fusiform rust pathogen reveals effectors for host alternation and coevolution with pine.</title>
        <authorList>
            <consortium name="DOE Joint Genome Institute"/>
            <person name="Smith K."/>
            <person name="Pendleton A."/>
            <person name="Kubisiak T."/>
            <person name="Anderson C."/>
            <person name="Salamov A."/>
            <person name="Aerts A."/>
            <person name="Riley R."/>
            <person name="Clum A."/>
            <person name="Lindquist E."/>
            <person name="Ence D."/>
            <person name="Campbell M."/>
            <person name="Kronenberg Z."/>
            <person name="Feau N."/>
            <person name="Dhillon B."/>
            <person name="Hamelin R."/>
            <person name="Burleigh J."/>
            <person name="Smith J."/>
            <person name="Yandell M."/>
            <person name="Nelson C."/>
            <person name="Grigoriev I."/>
            <person name="Davis J."/>
        </authorList>
    </citation>
    <scope>NUCLEOTIDE SEQUENCE</scope>
    <source>
        <strain evidence="3">G11</strain>
    </source>
</reference>
<dbReference type="AlphaFoldDB" id="A0A9P6NC02"/>
<dbReference type="EMBL" id="MU167308">
    <property type="protein sequence ID" value="KAG0143876.1"/>
    <property type="molecule type" value="Genomic_DNA"/>
</dbReference>
<evidence type="ECO:0000313" key="4">
    <source>
        <dbReference type="Proteomes" id="UP000886653"/>
    </source>
</evidence>
<evidence type="ECO:0000256" key="2">
    <source>
        <dbReference type="SAM" id="Phobius"/>
    </source>
</evidence>
<dbReference type="Proteomes" id="UP000886653">
    <property type="component" value="Unassembled WGS sequence"/>
</dbReference>
<evidence type="ECO:0000313" key="3">
    <source>
        <dbReference type="EMBL" id="KAG0143876.1"/>
    </source>
</evidence>
<gene>
    <name evidence="3" type="ORF">CROQUDRAFT_95732</name>
</gene>
<evidence type="ECO:0000256" key="1">
    <source>
        <dbReference type="SAM" id="MobiDB-lite"/>
    </source>
</evidence>
<feature type="compositionally biased region" description="Polar residues" evidence="1">
    <location>
        <begin position="1"/>
        <end position="13"/>
    </location>
</feature>